<dbReference type="GeneID" id="91107381"/>
<proteinExistence type="predicted"/>
<evidence type="ECO:0000313" key="1">
    <source>
        <dbReference type="EMBL" id="WWD10444.1"/>
    </source>
</evidence>
<sequence length="480" mass="56559">MISSTSATQRAFAITDILTKILSHLDNPALFATLLTCKTFFEASTPILYETITIKSIRGPQNPLYRYPHHLKKKIIANQWTKNNSVNLIKRVDLYVHRQSQCPYTVNNTRYNNNPLYKNPLPLPNLKILHLVGGHQQSIAKEEEDQYCDSSTCPFVLKQCMLAEKVIIRHLDFRPLRKMDNLQQVILKIRPCQLPRLLDNSFDSTLISALPSSVKHLKIVWWDEKHSFKVDWLEDEPFEYTTYRWGTTNYTTKHAIKRYKRCVDCDPVQVQGHHRYFNEYTWFATRFLQEKLIKLMELIKQYTSVRIVDIINFDKTGKMALTIRKGPVEDVEVDDLRTKMTEAFIEGESDKGKMDSLITYPNNIDIKTRPVDRSYTSTNDGLDLDFTNQQEGFKVQYLSMSDYYFNPSNRWEIDEEEEEYWKCRLLPSPRLVNYRYELAQDKYNSIEPDVLEFLSVSVLQGEMEDCHKRREVEAKSRSRR</sequence>
<organism evidence="1 2">
    <name type="scientific">Kwoniella europaea PYCC6329</name>
    <dbReference type="NCBI Taxonomy" id="1423913"/>
    <lineage>
        <taxon>Eukaryota</taxon>
        <taxon>Fungi</taxon>
        <taxon>Dikarya</taxon>
        <taxon>Basidiomycota</taxon>
        <taxon>Agaricomycotina</taxon>
        <taxon>Tremellomycetes</taxon>
        <taxon>Tremellales</taxon>
        <taxon>Cryptococcaceae</taxon>
        <taxon>Kwoniella</taxon>
    </lineage>
</organism>
<evidence type="ECO:0008006" key="3">
    <source>
        <dbReference type="Google" id="ProtNLM"/>
    </source>
</evidence>
<evidence type="ECO:0000313" key="2">
    <source>
        <dbReference type="Proteomes" id="UP001358614"/>
    </source>
</evidence>
<reference evidence="1 2" key="1">
    <citation type="submission" date="2024-01" db="EMBL/GenBank/DDBJ databases">
        <title>Comparative genomics of Cryptococcus and Kwoniella reveals pathogenesis evolution and contrasting modes of karyotype evolution via chromosome fusion or intercentromeric recombination.</title>
        <authorList>
            <person name="Coelho M.A."/>
            <person name="David-Palma M."/>
            <person name="Shea T."/>
            <person name="Bowers K."/>
            <person name="McGinley-Smith S."/>
            <person name="Mohammad A.W."/>
            <person name="Gnirke A."/>
            <person name="Yurkov A.M."/>
            <person name="Nowrousian M."/>
            <person name="Sun S."/>
            <person name="Cuomo C.A."/>
            <person name="Heitman J."/>
        </authorList>
    </citation>
    <scope>NUCLEOTIDE SEQUENCE [LARGE SCALE GENOMIC DNA]</scope>
    <source>
        <strain evidence="1 2">PYCC6329</strain>
    </source>
</reference>
<dbReference type="EMBL" id="CP144091">
    <property type="protein sequence ID" value="WWD10444.1"/>
    <property type="molecule type" value="Genomic_DNA"/>
</dbReference>
<protein>
    <recommendedName>
        <fullName evidence="3">F-box domain-containing protein</fullName>
    </recommendedName>
</protein>
<accession>A0AAX4KW85</accession>
<gene>
    <name evidence="1" type="ORF">V865_008580</name>
</gene>
<dbReference type="AlphaFoldDB" id="A0AAX4KW85"/>
<name>A0AAX4KW85_9TREE</name>
<dbReference type="Proteomes" id="UP001358614">
    <property type="component" value="Chromosome 3"/>
</dbReference>
<dbReference type="RefSeq" id="XP_066088411.1">
    <property type="nucleotide sequence ID" value="XM_066232314.1"/>
</dbReference>
<keyword evidence="2" id="KW-1185">Reference proteome</keyword>
<dbReference type="KEGG" id="ker:91107381"/>